<dbReference type="Proteomes" id="UP001156690">
    <property type="component" value="Unassembled WGS sequence"/>
</dbReference>
<organism evidence="4 5">
    <name type="scientific">Vibrio penaeicida</name>
    <dbReference type="NCBI Taxonomy" id="104609"/>
    <lineage>
        <taxon>Bacteria</taxon>
        <taxon>Pseudomonadati</taxon>
        <taxon>Pseudomonadota</taxon>
        <taxon>Gammaproteobacteria</taxon>
        <taxon>Vibrionales</taxon>
        <taxon>Vibrionaceae</taxon>
        <taxon>Vibrio</taxon>
    </lineage>
</organism>
<dbReference type="CDD" id="cd04301">
    <property type="entry name" value="NAT_SF"/>
    <property type="match status" value="1"/>
</dbReference>
<dbReference type="Pfam" id="PF00583">
    <property type="entry name" value="Acetyltransf_1"/>
    <property type="match status" value="1"/>
</dbReference>
<protein>
    <submittedName>
        <fullName evidence="4">N-acetyltransferase</fullName>
    </submittedName>
</protein>
<evidence type="ECO:0000313" key="4">
    <source>
        <dbReference type="EMBL" id="GLQ76074.1"/>
    </source>
</evidence>
<comment type="caution">
    <text evidence="4">The sequence shown here is derived from an EMBL/GenBank/DDBJ whole genome shotgun (WGS) entry which is preliminary data.</text>
</comment>
<dbReference type="SUPFAM" id="SSF55729">
    <property type="entry name" value="Acyl-CoA N-acyltransferases (Nat)"/>
    <property type="match status" value="1"/>
</dbReference>
<dbReference type="InterPro" id="IPR016181">
    <property type="entry name" value="Acyl_CoA_acyltransferase"/>
</dbReference>
<accession>A0AAV5P000</accession>
<dbReference type="PANTHER" id="PTHR43800">
    <property type="entry name" value="PEPTIDYL-LYSINE N-ACETYLTRANSFERASE YJAB"/>
    <property type="match status" value="1"/>
</dbReference>
<dbReference type="GO" id="GO:0016747">
    <property type="term" value="F:acyltransferase activity, transferring groups other than amino-acyl groups"/>
    <property type="evidence" value="ECO:0007669"/>
    <property type="project" value="InterPro"/>
</dbReference>
<evidence type="ECO:0000256" key="1">
    <source>
        <dbReference type="ARBA" id="ARBA00022679"/>
    </source>
</evidence>
<dbReference type="EMBL" id="BSNX01000075">
    <property type="protein sequence ID" value="GLQ76074.1"/>
    <property type="molecule type" value="Genomic_DNA"/>
</dbReference>
<gene>
    <name evidence="4" type="ORF">GCM10007932_54370</name>
</gene>
<dbReference type="PROSITE" id="PS51186">
    <property type="entry name" value="GNAT"/>
    <property type="match status" value="1"/>
</dbReference>
<dbReference type="RefSeq" id="WP_224055677.1">
    <property type="nucleotide sequence ID" value="NZ_AP025145.1"/>
</dbReference>
<dbReference type="Gene3D" id="3.40.630.30">
    <property type="match status" value="1"/>
</dbReference>
<sequence>MEITLRKATLQDMDFLYSLRRSTMETYLKEIGAPATEADHITRIEYQFDHAKIVLVNGVSVGLFKAALQMEHQRWYLMQIQVSPKFQGCGIGRTVITRLIKQAEEDGLSVVLSVLKNNPAKVLYERIGFSIVGESDIEFEMMYHTQ</sequence>
<evidence type="ECO:0000259" key="3">
    <source>
        <dbReference type="PROSITE" id="PS51186"/>
    </source>
</evidence>
<dbReference type="PANTHER" id="PTHR43800:SF1">
    <property type="entry name" value="PEPTIDYL-LYSINE N-ACETYLTRANSFERASE YJAB"/>
    <property type="match status" value="1"/>
</dbReference>
<proteinExistence type="predicted"/>
<dbReference type="InterPro" id="IPR000182">
    <property type="entry name" value="GNAT_dom"/>
</dbReference>
<keyword evidence="2" id="KW-0012">Acyltransferase</keyword>
<dbReference type="AlphaFoldDB" id="A0AAV5P000"/>
<reference evidence="5" key="1">
    <citation type="journal article" date="2019" name="Int. J. Syst. Evol. Microbiol.">
        <title>The Global Catalogue of Microorganisms (GCM) 10K type strain sequencing project: providing services to taxonomists for standard genome sequencing and annotation.</title>
        <authorList>
            <consortium name="The Broad Institute Genomics Platform"/>
            <consortium name="The Broad Institute Genome Sequencing Center for Infectious Disease"/>
            <person name="Wu L."/>
            <person name="Ma J."/>
        </authorList>
    </citation>
    <scope>NUCLEOTIDE SEQUENCE [LARGE SCALE GENOMIC DNA]</scope>
    <source>
        <strain evidence="5">NBRC 15640</strain>
    </source>
</reference>
<evidence type="ECO:0000313" key="5">
    <source>
        <dbReference type="Proteomes" id="UP001156690"/>
    </source>
</evidence>
<evidence type="ECO:0000256" key="2">
    <source>
        <dbReference type="ARBA" id="ARBA00023315"/>
    </source>
</evidence>
<name>A0AAV5P000_9VIBR</name>
<feature type="domain" description="N-acetyltransferase" evidence="3">
    <location>
        <begin position="3"/>
        <end position="146"/>
    </location>
</feature>
<keyword evidence="5" id="KW-1185">Reference proteome</keyword>
<keyword evidence="1" id="KW-0808">Transferase</keyword>